<dbReference type="Pfam" id="PF01593">
    <property type="entry name" value="Amino_oxidase"/>
    <property type="match status" value="1"/>
</dbReference>
<dbReference type="PANTHER" id="PTHR42923:SF3">
    <property type="entry name" value="PROTOPORPHYRINOGEN OXIDASE"/>
    <property type="match status" value="1"/>
</dbReference>
<organism evidence="2 3">
    <name type="scientific">Zea mays</name>
    <name type="common">Maize</name>
    <dbReference type="NCBI Taxonomy" id="4577"/>
    <lineage>
        <taxon>Eukaryota</taxon>
        <taxon>Viridiplantae</taxon>
        <taxon>Streptophyta</taxon>
        <taxon>Embryophyta</taxon>
        <taxon>Tracheophyta</taxon>
        <taxon>Spermatophyta</taxon>
        <taxon>Magnoliopsida</taxon>
        <taxon>Liliopsida</taxon>
        <taxon>Poales</taxon>
        <taxon>Poaceae</taxon>
        <taxon>PACMAD clade</taxon>
        <taxon>Panicoideae</taxon>
        <taxon>Andropogonodae</taxon>
        <taxon>Andropogoneae</taxon>
        <taxon>Tripsacinae</taxon>
        <taxon>Zea</taxon>
    </lineage>
</organism>
<dbReference type="InParanoid" id="A0A804N2F0"/>
<evidence type="ECO:0000259" key="1">
    <source>
        <dbReference type="Pfam" id="PF01593"/>
    </source>
</evidence>
<sequence length="118" mass="13345">MASARLLQFQGREESVEEFVRRSLGAEVFERLIEPFCSGVYAGDPSKLSMKAAFGKERGKNLKPLGIPVFRRQKTVASFRKGLAMLPNSITSRNNIHLSIRLGRLRQLHPCRQSQLEC</sequence>
<protein>
    <recommendedName>
        <fullName evidence="1">Amine oxidase domain-containing protein</fullName>
    </recommendedName>
</protein>
<dbReference type="InterPro" id="IPR050464">
    <property type="entry name" value="Zeta_carotene_desat/Oxidored"/>
</dbReference>
<dbReference type="GO" id="GO:0016491">
    <property type="term" value="F:oxidoreductase activity"/>
    <property type="evidence" value="ECO:0007669"/>
    <property type="project" value="InterPro"/>
</dbReference>
<dbReference type="PANTHER" id="PTHR42923">
    <property type="entry name" value="PROTOPORPHYRINOGEN OXIDASE"/>
    <property type="match status" value="1"/>
</dbReference>
<dbReference type="Proteomes" id="UP000007305">
    <property type="component" value="Chromosome 3"/>
</dbReference>
<dbReference type="InterPro" id="IPR002937">
    <property type="entry name" value="Amino_oxidase"/>
</dbReference>
<keyword evidence="3" id="KW-1185">Reference proteome</keyword>
<dbReference type="Gramene" id="Zm00001eb129560_T001">
    <property type="protein sequence ID" value="Zm00001eb129560_P001"/>
    <property type="gene ID" value="Zm00001eb129560"/>
</dbReference>
<reference evidence="2" key="3">
    <citation type="submission" date="2021-05" db="UniProtKB">
        <authorList>
            <consortium name="EnsemblPlants"/>
        </authorList>
    </citation>
    <scope>IDENTIFICATION</scope>
    <source>
        <strain evidence="2">cv. B73</strain>
    </source>
</reference>
<reference evidence="3" key="1">
    <citation type="submission" date="2015-12" db="EMBL/GenBank/DDBJ databases">
        <title>Update maize B73 reference genome by single molecule sequencing technologies.</title>
        <authorList>
            <consortium name="Maize Genome Sequencing Project"/>
            <person name="Ware D."/>
        </authorList>
    </citation>
    <scope>NUCLEOTIDE SEQUENCE [LARGE SCALE GENOMIC DNA]</scope>
    <source>
        <strain evidence="3">cv. B73</strain>
    </source>
</reference>
<reference evidence="2" key="2">
    <citation type="submission" date="2019-07" db="EMBL/GenBank/DDBJ databases">
        <authorList>
            <person name="Seetharam A."/>
            <person name="Woodhouse M."/>
            <person name="Cannon E."/>
        </authorList>
    </citation>
    <scope>NUCLEOTIDE SEQUENCE [LARGE SCALE GENOMIC DNA]</scope>
    <source>
        <strain evidence="2">cv. B73</strain>
    </source>
</reference>
<dbReference type="Gene3D" id="1.10.3110.10">
    <property type="entry name" value="protoporphyrinogen ix oxidase, domain 3"/>
    <property type="match status" value="1"/>
</dbReference>
<dbReference type="EnsemblPlants" id="Zm00001eb129560_T001">
    <property type="protein sequence ID" value="Zm00001eb129560_P001"/>
    <property type="gene ID" value="Zm00001eb129560"/>
</dbReference>
<name>A0A804N2F0_MAIZE</name>
<accession>A0A804N2F0</accession>
<feature type="domain" description="Amine oxidase" evidence="1">
    <location>
        <begin position="12"/>
        <end position="107"/>
    </location>
</feature>
<evidence type="ECO:0000313" key="3">
    <source>
        <dbReference type="Proteomes" id="UP000007305"/>
    </source>
</evidence>
<evidence type="ECO:0000313" key="2">
    <source>
        <dbReference type="EnsemblPlants" id="Zm00001eb129560_P001"/>
    </source>
</evidence>
<proteinExistence type="predicted"/>
<dbReference type="AlphaFoldDB" id="A0A804N2F0"/>